<name>L7LWK9_RHIPC</name>
<keyword evidence="1" id="KW-0472">Membrane</keyword>
<reference evidence="3" key="2">
    <citation type="journal article" date="2015" name="J. Proteomics">
        <title>Sexual differences in the sialomes of the zebra tick, Rhipicephalus pulchellus.</title>
        <authorList>
            <person name="Tan A.W."/>
            <person name="Francischetti I.M."/>
            <person name="Slovak M."/>
            <person name="Kini R.M."/>
            <person name="Ribeiro J.M."/>
        </authorList>
    </citation>
    <scope>NUCLEOTIDE SEQUENCE</scope>
    <source>
        <tissue evidence="3">Salivary gland</tissue>
    </source>
</reference>
<evidence type="ECO:0000256" key="2">
    <source>
        <dbReference type="SAM" id="SignalP"/>
    </source>
</evidence>
<protein>
    <recommendedName>
        <fullName evidence="4">Gustatory receptor</fullName>
    </recommendedName>
</protein>
<dbReference type="PROSITE" id="PS51257">
    <property type="entry name" value="PROKAR_LIPOPROTEIN"/>
    <property type="match status" value="1"/>
</dbReference>
<sequence>MRCGLPRFCLFLAHLLPLFASLSTSISCIFCSFSFYFFSFSGFYTFFAFYPFTVCLNPSLPLSFSLALSVYFFLPLSLIPSLPLFLSLTAFGPLVFLYSIACLFIRLYFLQSFIPSSSLSQLFS</sequence>
<keyword evidence="1" id="KW-0812">Transmembrane</keyword>
<accession>L7LWK9</accession>
<dbReference type="EMBL" id="GACK01008854">
    <property type="protein sequence ID" value="JAA56180.1"/>
    <property type="molecule type" value="mRNA"/>
</dbReference>
<feature type="chain" id="PRO_5003980675" description="Gustatory receptor" evidence="2">
    <location>
        <begin position="21"/>
        <end position="124"/>
    </location>
</feature>
<evidence type="ECO:0008006" key="4">
    <source>
        <dbReference type="Google" id="ProtNLM"/>
    </source>
</evidence>
<evidence type="ECO:0000313" key="3">
    <source>
        <dbReference type="EMBL" id="JAA56180.1"/>
    </source>
</evidence>
<keyword evidence="2" id="KW-0732">Signal</keyword>
<reference evidence="3" key="1">
    <citation type="submission" date="2012-11" db="EMBL/GenBank/DDBJ databases">
        <authorList>
            <person name="Lucero-Rivera Y.E."/>
            <person name="Tovar-Ramirez D."/>
        </authorList>
    </citation>
    <scope>NUCLEOTIDE SEQUENCE</scope>
    <source>
        <tissue evidence="3">Salivary gland</tissue>
    </source>
</reference>
<organism evidence="3">
    <name type="scientific">Rhipicephalus pulchellus</name>
    <name type="common">Yellow backed tick</name>
    <name type="synonym">Dermacentor pulchellus</name>
    <dbReference type="NCBI Taxonomy" id="72859"/>
    <lineage>
        <taxon>Eukaryota</taxon>
        <taxon>Metazoa</taxon>
        <taxon>Ecdysozoa</taxon>
        <taxon>Arthropoda</taxon>
        <taxon>Chelicerata</taxon>
        <taxon>Arachnida</taxon>
        <taxon>Acari</taxon>
        <taxon>Parasitiformes</taxon>
        <taxon>Ixodida</taxon>
        <taxon>Ixodoidea</taxon>
        <taxon>Ixodidae</taxon>
        <taxon>Rhipicephalinae</taxon>
        <taxon>Rhipicephalus</taxon>
        <taxon>Rhipicephalus</taxon>
    </lineage>
</organism>
<proteinExistence type="evidence at transcript level"/>
<dbReference type="AlphaFoldDB" id="L7LWK9"/>
<keyword evidence="1" id="KW-1133">Transmembrane helix</keyword>
<feature type="signal peptide" evidence="2">
    <location>
        <begin position="1"/>
        <end position="20"/>
    </location>
</feature>
<evidence type="ECO:0000256" key="1">
    <source>
        <dbReference type="SAM" id="Phobius"/>
    </source>
</evidence>
<feature type="transmembrane region" description="Helical" evidence="1">
    <location>
        <begin position="85"/>
        <end position="109"/>
    </location>
</feature>